<keyword evidence="5 9" id="KW-0808">Transferase</keyword>
<dbReference type="PANTHER" id="PTHR43467:SF2">
    <property type="entry name" value="COBALT-PRECORRIN-2 C(20)-METHYLTRANSFERASE"/>
    <property type="match status" value="1"/>
</dbReference>
<keyword evidence="10" id="KW-1185">Reference proteome</keyword>
<dbReference type="GO" id="GO:0030788">
    <property type="term" value="F:precorrin-2 C20-methyltransferase activity"/>
    <property type="evidence" value="ECO:0007669"/>
    <property type="project" value="InterPro"/>
</dbReference>
<evidence type="ECO:0000256" key="1">
    <source>
        <dbReference type="ARBA" id="ARBA00004953"/>
    </source>
</evidence>
<dbReference type="InterPro" id="IPR000878">
    <property type="entry name" value="4pyrrol_Mease"/>
</dbReference>
<name>A0A1M6MKR9_PARC5</name>
<evidence type="ECO:0000256" key="3">
    <source>
        <dbReference type="ARBA" id="ARBA00022573"/>
    </source>
</evidence>
<dbReference type="GO" id="GO:0032259">
    <property type="term" value="P:methylation"/>
    <property type="evidence" value="ECO:0007669"/>
    <property type="project" value="UniProtKB-KW"/>
</dbReference>
<dbReference type="Proteomes" id="UP000184465">
    <property type="component" value="Unassembled WGS sequence"/>
</dbReference>
<dbReference type="InterPro" id="IPR014776">
    <property type="entry name" value="4pyrrole_Mease_sub2"/>
</dbReference>
<keyword evidence="4 9" id="KW-0489">Methyltransferase</keyword>
<evidence type="ECO:0000256" key="4">
    <source>
        <dbReference type="ARBA" id="ARBA00022603"/>
    </source>
</evidence>
<evidence type="ECO:0000313" key="9">
    <source>
        <dbReference type="EMBL" id="SHJ84095.1"/>
    </source>
</evidence>
<dbReference type="InterPro" id="IPR006364">
    <property type="entry name" value="CobI/CbiL/CobIJ_dom"/>
</dbReference>
<dbReference type="GO" id="GO:0009236">
    <property type="term" value="P:cobalamin biosynthetic process"/>
    <property type="evidence" value="ECO:0007669"/>
    <property type="project" value="UniProtKB-UniRule"/>
</dbReference>
<dbReference type="PANTHER" id="PTHR43467">
    <property type="entry name" value="COBALT-PRECORRIN-2 C(20)-METHYLTRANSFERASE"/>
    <property type="match status" value="1"/>
</dbReference>
<dbReference type="InterPro" id="IPR012382">
    <property type="entry name" value="CobI/CbiL"/>
</dbReference>
<dbReference type="RefSeq" id="WP_073148112.1">
    <property type="nucleotide sequence ID" value="NZ_FRAG01000011.1"/>
</dbReference>
<accession>A0A1M6MKR9</accession>
<dbReference type="EMBL" id="FRAG01000011">
    <property type="protein sequence ID" value="SHJ84095.1"/>
    <property type="molecule type" value="Genomic_DNA"/>
</dbReference>
<evidence type="ECO:0000256" key="5">
    <source>
        <dbReference type="ARBA" id="ARBA00022679"/>
    </source>
</evidence>
<feature type="domain" description="Tetrapyrrole methylase" evidence="8">
    <location>
        <begin position="4"/>
        <end position="214"/>
    </location>
</feature>
<dbReference type="OrthoDB" id="9804789at2"/>
<sequence>MKGKFYGIGVGPGDPDLLTIKAKKVLNDVDIILAPETKDGKGSTALNIAKPHLNKNIEIIEKKFPMTYDVEVLNKSYDEISNFINKLVNDGKKVAFLTLGDPMVYSTYIYLFKRLKEKDIDIETIPGITSFCAIASKVGVPLGENEETIAIVPSVYYEKGDKKLEEILNNINNIVFMKASGEIDELIDELEISGHKEGSVFVSRLGLDDEIIERDIEKRKGIKNNYLSTLIAKKNVKSR</sequence>
<dbReference type="Pfam" id="PF00590">
    <property type="entry name" value="TP_methylase"/>
    <property type="match status" value="1"/>
</dbReference>
<dbReference type="UniPathway" id="UPA00148"/>
<gene>
    <name evidence="9" type="ORF">SAMN02745912_01289</name>
</gene>
<evidence type="ECO:0000313" key="10">
    <source>
        <dbReference type="Proteomes" id="UP000184465"/>
    </source>
</evidence>
<keyword evidence="6" id="KW-0949">S-adenosyl-L-methionine</keyword>
<dbReference type="Gene3D" id="3.30.950.10">
    <property type="entry name" value="Methyltransferase, Cobalt-precorrin-4 Transmethylase, Domain 2"/>
    <property type="match status" value="1"/>
</dbReference>
<comment type="similarity">
    <text evidence="2 7">Belongs to the precorrin methyltransferase family.</text>
</comment>
<dbReference type="InterPro" id="IPR035996">
    <property type="entry name" value="4pyrrol_Methylase_sf"/>
</dbReference>
<reference evidence="9 10" key="1">
    <citation type="submission" date="2016-11" db="EMBL/GenBank/DDBJ databases">
        <authorList>
            <person name="Jaros S."/>
            <person name="Januszkiewicz K."/>
            <person name="Wedrychowicz H."/>
        </authorList>
    </citation>
    <scope>NUCLEOTIDE SEQUENCE [LARGE SCALE GENOMIC DNA]</scope>
    <source>
        <strain evidence="9 10">DSM 15212</strain>
    </source>
</reference>
<evidence type="ECO:0000256" key="6">
    <source>
        <dbReference type="ARBA" id="ARBA00022691"/>
    </source>
</evidence>
<dbReference type="SUPFAM" id="SSF53790">
    <property type="entry name" value="Tetrapyrrole methylase"/>
    <property type="match status" value="1"/>
</dbReference>
<evidence type="ECO:0000256" key="2">
    <source>
        <dbReference type="ARBA" id="ARBA00005879"/>
    </source>
</evidence>
<dbReference type="NCBIfam" id="TIGR01467">
    <property type="entry name" value="cobI_cbiL"/>
    <property type="match status" value="1"/>
</dbReference>
<dbReference type="CDD" id="cd11645">
    <property type="entry name" value="Precorrin_2_C20_MT"/>
    <property type="match status" value="1"/>
</dbReference>
<evidence type="ECO:0000259" key="8">
    <source>
        <dbReference type="Pfam" id="PF00590"/>
    </source>
</evidence>
<organism evidence="9 10">
    <name type="scientific">Paramaledivibacter caminithermalis (strain DSM 15212 / CIP 107654 / DViRD3)</name>
    <name type="common">Clostridium caminithermale</name>
    <dbReference type="NCBI Taxonomy" id="1121301"/>
    <lineage>
        <taxon>Bacteria</taxon>
        <taxon>Bacillati</taxon>
        <taxon>Bacillota</taxon>
        <taxon>Clostridia</taxon>
        <taxon>Peptostreptococcales</taxon>
        <taxon>Caminicellaceae</taxon>
        <taxon>Paramaledivibacter</taxon>
    </lineage>
</organism>
<comment type="pathway">
    <text evidence="1">Cofactor biosynthesis; adenosylcobalamin biosynthesis.</text>
</comment>
<dbReference type="PIRSF" id="PIRSF036427">
    <property type="entry name" value="Precrrn-2_mtase"/>
    <property type="match status" value="1"/>
</dbReference>
<dbReference type="InterPro" id="IPR014777">
    <property type="entry name" value="4pyrrole_Mease_sub1"/>
</dbReference>
<keyword evidence="3" id="KW-0169">Cobalamin biosynthesis</keyword>
<dbReference type="STRING" id="1121301.SAMN02745912_01289"/>
<dbReference type="Gene3D" id="3.40.1010.10">
    <property type="entry name" value="Cobalt-precorrin-4 Transmethylase, Domain 1"/>
    <property type="match status" value="1"/>
</dbReference>
<protein>
    <submittedName>
        <fullName evidence="9">Precorrin-2/cobalt-factor-2 C20-methyltransferase</fullName>
    </submittedName>
</protein>
<proteinExistence type="inferred from homology"/>
<dbReference type="AlphaFoldDB" id="A0A1M6MKR9"/>
<evidence type="ECO:0000256" key="7">
    <source>
        <dbReference type="PIRNR" id="PIRNR036427"/>
    </source>
</evidence>